<sequence length="1197" mass="133320">MCPRYMAAHHGRVCARRTNNCKFCHFTDLPDCHSVSSHPTDQLRELPLMEDVTSWKESRCSSAVKHIDDHSNLKQTKIRLQSNQASSRRRPSRTEKQIGAGALKTSTQRYVLRPHSSAFHTERDASRLKMGSTFQVDCYQLEHPSFSLANHSWGNSGALINDECLLHHWLSSGVNQKDAYMSIFQGQDSSHACELFHKNHLKKRKSWTSRKNRQLVPQNVEAFWPSISNPSSTYFHHHSLSFKVEKPLLYQEDHASFKNRTEARNLNYDSPCQLPFITKRFARTHSQKLLKQRARLFTRKDLKLSFCDDELNALQLPKGKENKPQRRSFSNSQRRTLANSSKTCPFSDLSKQNQGPSRAVNMKAKSKSKHGPMLEMQNMKGTQAMFAPVDSSTCGTKSYSLDVGGSVNNLDGFSGILAANRQVSKEGSRDSNAEKQVDHGHSNTPSLRFKARTLSQKYRPRMLQDLIGQSIVARALSNAILEGKVAPVYLFQGWHGTGKTSAARIFAMALNCITSEERKPCGKCNECTAWISGNASHVWEVDAASHNGVALMHELIESRDVATPDSRSKIVIIDECHTFSCETWSALMKFSEEPSSNAVFILITTEPDKLPRRVMSRCQRFQFRRITHSDIVNRLDHIAKLENIFTEPGALSLIASMSEGSLRSAETILDQVSLLEQRITLATIHKLVGSVSNDKLIKLLDLALCSDMVRTVQTTKEIVDFGVDPLDLLSQLATLITDILAGSYVPMETSRKEESSMHALSDVEMERLRAALRILSEAERQLRAVSLCRTTWLISALLQLGPRLPRKSQAAILNKGLEKASPVTFKIARGIKLKVLDKGGEPSKRRMPAEAVLGEMTHSIEAPVTDKLSKSDLESLVDSANRLDPPRKPLFSNVEGSSSVTNEELHIHLWSPSNVGSLWLNVLKCCRPSVRHLLENHGKLLALTFSAVNIVAHIVFEKAAEKCTAEMYHVCIIKSFKKVLGPFVQVQFSLASDLQGAGYASCPAAIADALCTQSTLKDNSAYEVYKHQIEKESFGVESPRTPSCPAIAVPPPGSISSCPPLLRVSSGSFCGTETATRKRHCSKSSIPFVKGRFPMQYSDDFCPKDFEGPNASGYLPYKKQTRSSCWRLAKRLLCDCVLSSSINAITLKGTPLKYRTSWRSTEWQGQSMCKDYPKGPALAAQTTSGAKVTPAKKGRQS</sequence>
<evidence type="ECO:0000256" key="4">
    <source>
        <dbReference type="ARBA" id="ARBA00022695"/>
    </source>
</evidence>
<dbReference type="CDD" id="cd18137">
    <property type="entry name" value="HLD_clamp_pol_III_gamma_tau"/>
    <property type="match status" value="1"/>
</dbReference>
<dbReference type="AlphaFoldDB" id="A0A9D4U2V7"/>
<reference evidence="14" key="1">
    <citation type="submission" date="2021-01" db="EMBL/GenBank/DDBJ databases">
        <title>Adiantum capillus-veneris genome.</title>
        <authorList>
            <person name="Fang Y."/>
            <person name="Liao Q."/>
        </authorList>
    </citation>
    <scope>NUCLEOTIDE SEQUENCE</scope>
    <source>
        <strain evidence="14">H3</strain>
        <tissue evidence="14">Leaf</tissue>
    </source>
</reference>
<evidence type="ECO:0000256" key="2">
    <source>
        <dbReference type="ARBA" id="ARBA00022528"/>
    </source>
</evidence>
<evidence type="ECO:0000256" key="6">
    <source>
        <dbReference type="ARBA" id="ARBA00022723"/>
    </source>
</evidence>
<dbReference type="InterPro" id="IPR054506">
    <property type="entry name" value="DnaA_N-like_STI"/>
</dbReference>
<dbReference type="FunFam" id="1.10.8.60:FF:000013">
    <property type="entry name" value="DNA polymerase III subunit gamma/tau"/>
    <property type="match status" value="1"/>
</dbReference>
<feature type="region of interest" description="Disordered" evidence="12">
    <location>
        <begin position="423"/>
        <end position="445"/>
    </location>
</feature>
<keyword evidence="5" id="KW-0235">DNA replication</keyword>
<feature type="compositionally biased region" description="Basic and acidic residues" evidence="12">
    <location>
        <begin position="423"/>
        <end position="441"/>
    </location>
</feature>
<organism evidence="14 15">
    <name type="scientific">Adiantum capillus-veneris</name>
    <name type="common">Maidenhair fern</name>
    <dbReference type="NCBI Taxonomy" id="13818"/>
    <lineage>
        <taxon>Eukaryota</taxon>
        <taxon>Viridiplantae</taxon>
        <taxon>Streptophyta</taxon>
        <taxon>Embryophyta</taxon>
        <taxon>Tracheophyta</taxon>
        <taxon>Polypodiopsida</taxon>
        <taxon>Polypodiidae</taxon>
        <taxon>Polypodiales</taxon>
        <taxon>Pteridineae</taxon>
        <taxon>Pteridaceae</taxon>
        <taxon>Vittarioideae</taxon>
        <taxon>Adiantum</taxon>
    </lineage>
</organism>
<dbReference type="InterPro" id="IPR000571">
    <property type="entry name" value="Znf_CCCH"/>
</dbReference>
<keyword evidence="2" id="KW-0150">Chloroplast</keyword>
<proteinExistence type="inferred from homology"/>
<dbReference type="GO" id="GO:0003887">
    <property type="term" value="F:DNA-directed DNA polymerase activity"/>
    <property type="evidence" value="ECO:0007669"/>
    <property type="project" value="InterPro"/>
</dbReference>
<dbReference type="Proteomes" id="UP000886520">
    <property type="component" value="Chromosome 25"/>
</dbReference>
<evidence type="ECO:0000256" key="9">
    <source>
        <dbReference type="ARBA" id="ARBA00022840"/>
    </source>
</evidence>
<dbReference type="InterPro" id="IPR022754">
    <property type="entry name" value="DNA_pol_III_gamma-3"/>
</dbReference>
<dbReference type="GO" id="GO:0003677">
    <property type="term" value="F:DNA binding"/>
    <property type="evidence" value="ECO:0007669"/>
    <property type="project" value="InterPro"/>
</dbReference>
<dbReference type="GO" id="GO:0009360">
    <property type="term" value="C:DNA polymerase III complex"/>
    <property type="evidence" value="ECO:0007669"/>
    <property type="project" value="InterPro"/>
</dbReference>
<accession>A0A9D4U2V7</accession>
<evidence type="ECO:0000256" key="11">
    <source>
        <dbReference type="PROSITE-ProRule" id="PRU00723"/>
    </source>
</evidence>
<dbReference type="Pfam" id="PF13177">
    <property type="entry name" value="DNA_pol3_delta2"/>
    <property type="match status" value="1"/>
</dbReference>
<feature type="zinc finger region" description="C3H1-type" evidence="11">
    <location>
        <begin position="1"/>
        <end position="28"/>
    </location>
</feature>
<protein>
    <recommendedName>
        <fullName evidence="13">C3H1-type domain-containing protein</fullName>
    </recommendedName>
</protein>
<dbReference type="GO" id="GO:0005663">
    <property type="term" value="C:DNA replication factor C complex"/>
    <property type="evidence" value="ECO:0007669"/>
    <property type="project" value="TreeGrafter"/>
</dbReference>
<comment type="caution">
    <text evidence="14">The sequence shown here is derived from an EMBL/GenBank/DDBJ whole genome shotgun (WGS) entry which is preliminary data.</text>
</comment>
<evidence type="ECO:0000256" key="10">
    <source>
        <dbReference type="ARBA" id="ARBA00023054"/>
    </source>
</evidence>
<evidence type="ECO:0000256" key="12">
    <source>
        <dbReference type="SAM" id="MobiDB-lite"/>
    </source>
</evidence>
<dbReference type="GO" id="GO:0006281">
    <property type="term" value="P:DNA repair"/>
    <property type="evidence" value="ECO:0007669"/>
    <property type="project" value="TreeGrafter"/>
</dbReference>
<dbReference type="OrthoDB" id="8123313at2759"/>
<keyword evidence="7" id="KW-0547">Nucleotide-binding</keyword>
<dbReference type="InterPro" id="IPR045085">
    <property type="entry name" value="HLD_clamp_pol_III_gamma_tau"/>
</dbReference>
<evidence type="ECO:0000256" key="3">
    <source>
        <dbReference type="ARBA" id="ARBA00022679"/>
    </source>
</evidence>
<keyword evidence="3" id="KW-0808">Transferase</keyword>
<keyword evidence="9" id="KW-0067">ATP-binding</keyword>
<dbReference type="InterPro" id="IPR050238">
    <property type="entry name" value="DNA_Rep/Repair_Clamp_Loader"/>
</dbReference>
<dbReference type="InterPro" id="IPR008921">
    <property type="entry name" value="DNA_pol3_clamp-load_cplx_C"/>
</dbReference>
<dbReference type="PANTHER" id="PTHR11669:SF0">
    <property type="entry name" value="PROTEIN STICHEL-LIKE 2"/>
    <property type="match status" value="1"/>
</dbReference>
<dbReference type="PROSITE" id="PS50103">
    <property type="entry name" value="ZF_C3H1"/>
    <property type="match status" value="1"/>
</dbReference>
<evidence type="ECO:0000256" key="8">
    <source>
        <dbReference type="ARBA" id="ARBA00022833"/>
    </source>
</evidence>
<dbReference type="Pfam" id="PF22608">
    <property type="entry name" value="DNAX_ATPase_lid"/>
    <property type="match status" value="1"/>
</dbReference>
<dbReference type="Pfam" id="PF23007">
    <property type="entry name" value="DnaA_N-like_STI"/>
    <property type="match status" value="1"/>
</dbReference>
<dbReference type="SUPFAM" id="SSF52540">
    <property type="entry name" value="P-loop containing nucleoside triphosphate hydrolases"/>
    <property type="match status" value="1"/>
</dbReference>
<gene>
    <name evidence="14" type="ORF">GOP47_0025495</name>
</gene>
<dbReference type="SUPFAM" id="SSF48019">
    <property type="entry name" value="post-AAA+ oligomerization domain-like"/>
    <property type="match status" value="1"/>
</dbReference>
<evidence type="ECO:0000256" key="1">
    <source>
        <dbReference type="ARBA" id="ARBA00006360"/>
    </source>
</evidence>
<name>A0A9D4U2V7_ADICA</name>
<keyword evidence="10" id="KW-0175">Coiled coil</keyword>
<keyword evidence="4" id="KW-0548">Nucleotidyltransferase</keyword>
<keyword evidence="6 11" id="KW-0479">Metal-binding</keyword>
<dbReference type="Gene3D" id="3.40.50.300">
    <property type="entry name" value="P-loop containing nucleotide triphosphate hydrolases"/>
    <property type="match status" value="1"/>
</dbReference>
<keyword evidence="11" id="KW-0863">Zinc-finger</keyword>
<dbReference type="InterPro" id="IPR012763">
    <property type="entry name" value="DNA_pol_III_sug/sutau_N"/>
</dbReference>
<comment type="similarity">
    <text evidence="1">Belongs to the DnaX/STICHEL family.</text>
</comment>
<keyword evidence="2" id="KW-0934">Plastid</keyword>
<feature type="domain" description="C3H1-type" evidence="13">
    <location>
        <begin position="1"/>
        <end position="28"/>
    </location>
</feature>
<dbReference type="Gene3D" id="1.10.8.60">
    <property type="match status" value="1"/>
</dbReference>
<keyword evidence="15" id="KW-1185">Reference proteome</keyword>
<feature type="region of interest" description="Disordered" evidence="12">
    <location>
        <begin position="1174"/>
        <end position="1197"/>
    </location>
</feature>
<evidence type="ECO:0000313" key="14">
    <source>
        <dbReference type="EMBL" id="KAI5059176.1"/>
    </source>
</evidence>
<dbReference type="EMBL" id="JABFUD020000025">
    <property type="protein sequence ID" value="KAI5059176.1"/>
    <property type="molecule type" value="Genomic_DNA"/>
</dbReference>
<dbReference type="NCBIfam" id="TIGR02397">
    <property type="entry name" value="dnaX_nterm"/>
    <property type="match status" value="1"/>
</dbReference>
<dbReference type="GO" id="GO:0008270">
    <property type="term" value="F:zinc ion binding"/>
    <property type="evidence" value="ECO:0007669"/>
    <property type="project" value="UniProtKB-KW"/>
</dbReference>
<feature type="region of interest" description="Disordered" evidence="12">
    <location>
        <begin position="317"/>
        <end position="370"/>
    </location>
</feature>
<evidence type="ECO:0000256" key="7">
    <source>
        <dbReference type="ARBA" id="ARBA00022741"/>
    </source>
</evidence>
<dbReference type="GO" id="GO:0005524">
    <property type="term" value="F:ATP binding"/>
    <property type="evidence" value="ECO:0007669"/>
    <property type="project" value="UniProtKB-KW"/>
</dbReference>
<dbReference type="Pfam" id="PF12169">
    <property type="entry name" value="DNA_pol3_gamma3"/>
    <property type="match status" value="1"/>
</dbReference>
<evidence type="ECO:0000259" key="13">
    <source>
        <dbReference type="PROSITE" id="PS50103"/>
    </source>
</evidence>
<evidence type="ECO:0000313" key="15">
    <source>
        <dbReference type="Proteomes" id="UP000886520"/>
    </source>
</evidence>
<dbReference type="InterPro" id="IPR027417">
    <property type="entry name" value="P-loop_NTPase"/>
</dbReference>
<feature type="compositionally biased region" description="Polar residues" evidence="12">
    <location>
        <begin position="327"/>
        <end position="356"/>
    </location>
</feature>
<dbReference type="GO" id="GO:0003689">
    <property type="term" value="F:DNA clamp loader activity"/>
    <property type="evidence" value="ECO:0007669"/>
    <property type="project" value="TreeGrafter"/>
</dbReference>
<dbReference type="GO" id="GO:0006261">
    <property type="term" value="P:DNA-templated DNA replication"/>
    <property type="evidence" value="ECO:0007669"/>
    <property type="project" value="TreeGrafter"/>
</dbReference>
<evidence type="ECO:0000256" key="5">
    <source>
        <dbReference type="ARBA" id="ARBA00022705"/>
    </source>
</evidence>
<dbReference type="PANTHER" id="PTHR11669">
    <property type="entry name" value="REPLICATION FACTOR C / DNA POLYMERASE III GAMMA-TAU SUBUNIT"/>
    <property type="match status" value="1"/>
</dbReference>
<dbReference type="Gene3D" id="1.20.272.10">
    <property type="match status" value="1"/>
</dbReference>
<keyword evidence="8 11" id="KW-0862">Zinc</keyword>